<organism evidence="2 3">
    <name type="scientific">Fragariocoptes setiger</name>
    <dbReference type="NCBI Taxonomy" id="1670756"/>
    <lineage>
        <taxon>Eukaryota</taxon>
        <taxon>Metazoa</taxon>
        <taxon>Ecdysozoa</taxon>
        <taxon>Arthropoda</taxon>
        <taxon>Chelicerata</taxon>
        <taxon>Arachnida</taxon>
        <taxon>Acari</taxon>
        <taxon>Acariformes</taxon>
        <taxon>Trombidiformes</taxon>
        <taxon>Prostigmata</taxon>
        <taxon>Eupodina</taxon>
        <taxon>Eriophyoidea</taxon>
        <taxon>Phytoptidae</taxon>
        <taxon>Fragariocoptes</taxon>
    </lineage>
</organism>
<dbReference type="Proteomes" id="UP000825002">
    <property type="component" value="Unassembled WGS sequence"/>
</dbReference>
<protein>
    <submittedName>
        <fullName evidence="2">Uncharacterized protein</fullName>
    </submittedName>
</protein>
<proteinExistence type="predicted"/>
<gene>
    <name evidence="2" type="ORF">GZH46_00334</name>
</gene>
<comment type="caution">
    <text evidence="2">The sequence shown here is derived from an EMBL/GenBank/DDBJ whole genome shotgun (WGS) entry which is preliminary data.</text>
</comment>
<keyword evidence="3" id="KW-1185">Reference proteome</keyword>
<sequence>MFRQIIYDPIRTDAGGFIIALGLISPKMTRSKRDADYDQQEAEGEAESDDDDDDDEDDLDDS</sequence>
<accession>A0ABQ7SCG5</accession>
<evidence type="ECO:0000313" key="2">
    <source>
        <dbReference type="EMBL" id="KAG9511105.1"/>
    </source>
</evidence>
<reference evidence="2 3" key="1">
    <citation type="submission" date="2020-10" db="EMBL/GenBank/DDBJ databases">
        <authorList>
            <person name="Klimov P.B."/>
            <person name="Dyachkov S.M."/>
            <person name="Chetverikov P.E."/>
        </authorList>
    </citation>
    <scope>NUCLEOTIDE SEQUENCE [LARGE SCALE GENOMIC DNA]</scope>
    <source>
        <strain evidence="2">BMOC 18-1129-001#AD2665</strain>
        <tissue evidence="2">Entire mites</tissue>
    </source>
</reference>
<feature type="non-terminal residue" evidence="2">
    <location>
        <position position="1"/>
    </location>
</feature>
<feature type="region of interest" description="Disordered" evidence="1">
    <location>
        <begin position="29"/>
        <end position="62"/>
    </location>
</feature>
<evidence type="ECO:0000256" key="1">
    <source>
        <dbReference type="SAM" id="MobiDB-lite"/>
    </source>
</evidence>
<name>A0ABQ7SCG5_9ACAR</name>
<evidence type="ECO:0000313" key="3">
    <source>
        <dbReference type="Proteomes" id="UP000825002"/>
    </source>
</evidence>
<feature type="compositionally biased region" description="Acidic residues" evidence="1">
    <location>
        <begin position="37"/>
        <end position="62"/>
    </location>
</feature>
<dbReference type="EMBL" id="JAIFTH010000031">
    <property type="protein sequence ID" value="KAG9511105.1"/>
    <property type="molecule type" value="Genomic_DNA"/>
</dbReference>